<dbReference type="PANTHER" id="PTHR13582:SF0">
    <property type="entry name" value="M-PHASE PHOSPHOPROTEIN 6"/>
    <property type="match status" value="1"/>
</dbReference>
<reference evidence="2 3" key="1">
    <citation type="journal article" date="2014" name="Am. J. Bot.">
        <title>Genome assembly and annotation for red clover (Trifolium pratense; Fabaceae).</title>
        <authorList>
            <person name="Istvanek J."/>
            <person name="Jaros M."/>
            <person name="Krenek A."/>
            <person name="Repkova J."/>
        </authorList>
    </citation>
    <scope>NUCLEOTIDE SEQUENCE [LARGE SCALE GENOMIC DNA]</scope>
    <source>
        <strain evidence="3">cv. Tatra</strain>
        <tissue evidence="2">Young leaves</tissue>
    </source>
</reference>
<dbReference type="Pfam" id="PF10175">
    <property type="entry name" value="MPP6"/>
    <property type="match status" value="1"/>
</dbReference>
<feature type="compositionally biased region" description="Polar residues" evidence="1">
    <location>
        <begin position="89"/>
        <end position="117"/>
    </location>
</feature>
<reference evidence="2 3" key="2">
    <citation type="journal article" date="2017" name="Front. Plant Sci.">
        <title>Gene Classification and Mining of Molecular Markers Useful in Red Clover (Trifolium pratense) Breeding.</title>
        <authorList>
            <person name="Istvanek J."/>
            <person name="Dluhosova J."/>
            <person name="Dluhos P."/>
            <person name="Patkova L."/>
            <person name="Nedelnik J."/>
            <person name="Repkova J."/>
        </authorList>
    </citation>
    <scope>NUCLEOTIDE SEQUENCE [LARGE SCALE GENOMIC DNA]</scope>
    <source>
        <strain evidence="3">cv. Tatra</strain>
        <tissue evidence="2">Young leaves</tissue>
    </source>
</reference>
<dbReference type="InterPro" id="IPR019324">
    <property type="entry name" value="MPP6"/>
</dbReference>
<comment type="caution">
    <text evidence="2">The sequence shown here is derived from an EMBL/GenBank/DDBJ whole genome shotgun (WGS) entry which is preliminary data.</text>
</comment>
<sequence length="188" mass="20676">MAKRELSSVLKNLKFMQRAAAREEKPEKVEEEVKHDASFGSTPTVSRKCVVIVEGDPRPGAFKGRMSFQSFNPTVDKLNEEEVRLNQPVAKTTISSNQNANVSVRENTSSAEGTDSANKNKKSNEVNGNGKRIQSEGNEAQYPNKSPKNDQGNKHSSPSSSLGSFKKPPSGDKLNWNVLRSSSVKQNR</sequence>
<gene>
    <name evidence="2" type="ORF">L195_g015727</name>
</gene>
<feature type="compositionally biased region" description="Polar residues" evidence="1">
    <location>
        <begin position="178"/>
        <end position="188"/>
    </location>
</feature>
<dbReference type="EMBL" id="ASHM01010733">
    <property type="protein sequence ID" value="PNX92587.1"/>
    <property type="molecule type" value="Genomic_DNA"/>
</dbReference>
<dbReference type="STRING" id="57577.A0A2K3MP54"/>
<dbReference type="Proteomes" id="UP000236291">
    <property type="component" value="Unassembled WGS sequence"/>
</dbReference>
<proteinExistence type="predicted"/>
<feature type="region of interest" description="Disordered" evidence="1">
    <location>
        <begin position="88"/>
        <end position="188"/>
    </location>
</feature>
<name>A0A2K3MP54_TRIPR</name>
<feature type="region of interest" description="Disordered" evidence="1">
    <location>
        <begin position="21"/>
        <end position="42"/>
    </location>
</feature>
<evidence type="ECO:0000313" key="3">
    <source>
        <dbReference type="Proteomes" id="UP000236291"/>
    </source>
</evidence>
<dbReference type="ExpressionAtlas" id="A0A2K3MP54">
    <property type="expression patterns" value="baseline"/>
</dbReference>
<organism evidence="2 3">
    <name type="scientific">Trifolium pratense</name>
    <name type="common">Red clover</name>
    <dbReference type="NCBI Taxonomy" id="57577"/>
    <lineage>
        <taxon>Eukaryota</taxon>
        <taxon>Viridiplantae</taxon>
        <taxon>Streptophyta</taxon>
        <taxon>Embryophyta</taxon>
        <taxon>Tracheophyta</taxon>
        <taxon>Spermatophyta</taxon>
        <taxon>Magnoliopsida</taxon>
        <taxon>eudicotyledons</taxon>
        <taxon>Gunneridae</taxon>
        <taxon>Pentapetalae</taxon>
        <taxon>rosids</taxon>
        <taxon>fabids</taxon>
        <taxon>Fabales</taxon>
        <taxon>Fabaceae</taxon>
        <taxon>Papilionoideae</taxon>
        <taxon>50 kb inversion clade</taxon>
        <taxon>NPAAA clade</taxon>
        <taxon>Hologalegina</taxon>
        <taxon>IRL clade</taxon>
        <taxon>Trifolieae</taxon>
        <taxon>Trifolium</taxon>
    </lineage>
</organism>
<dbReference type="AlphaFoldDB" id="A0A2K3MP54"/>
<evidence type="ECO:0000256" key="1">
    <source>
        <dbReference type="SAM" id="MobiDB-lite"/>
    </source>
</evidence>
<dbReference type="GO" id="GO:0000460">
    <property type="term" value="P:maturation of 5.8S rRNA"/>
    <property type="evidence" value="ECO:0007669"/>
    <property type="project" value="TreeGrafter"/>
</dbReference>
<dbReference type="PANTHER" id="PTHR13582">
    <property type="entry name" value="M-PHASE PHOSPHOPROTEIN 6"/>
    <property type="match status" value="1"/>
</dbReference>
<accession>A0A2K3MP54</accession>
<feature type="compositionally biased region" description="Polar residues" evidence="1">
    <location>
        <begin position="135"/>
        <end position="146"/>
    </location>
</feature>
<feature type="compositionally biased region" description="Low complexity" evidence="1">
    <location>
        <begin position="154"/>
        <end position="168"/>
    </location>
</feature>
<protein>
    <submittedName>
        <fullName evidence="2">Uncharacterized protein</fullName>
    </submittedName>
</protein>
<evidence type="ECO:0000313" key="2">
    <source>
        <dbReference type="EMBL" id="PNX92587.1"/>
    </source>
</evidence>
<feature type="compositionally biased region" description="Basic and acidic residues" evidence="1">
    <location>
        <begin position="21"/>
        <end position="37"/>
    </location>
</feature>